<protein>
    <submittedName>
        <fullName evidence="1">Uncharacterized protein</fullName>
    </submittedName>
</protein>
<name>A0ACC0KPH7_CHOFU</name>
<dbReference type="Proteomes" id="UP001064048">
    <property type="component" value="Chromosome 18"/>
</dbReference>
<keyword evidence="2" id="KW-1185">Reference proteome</keyword>
<proteinExistence type="predicted"/>
<organism evidence="1 2">
    <name type="scientific">Choristoneura fumiferana</name>
    <name type="common">Spruce budworm moth</name>
    <name type="synonym">Archips fumiferana</name>
    <dbReference type="NCBI Taxonomy" id="7141"/>
    <lineage>
        <taxon>Eukaryota</taxon>
        <taxon>Metazoa</taxon>
        <taxon>Ecdysozoa</taxon>
        <taxon>Arthropoda</taxon>
        <taxon>Hexapoda</taxon>
        <taxon>Insecta</taxon>
        <taxon>Pterygota</taxon>
        <taxon>Neoptera</taxon>
        <taxon>Endopterygota</taxon>
        <taxon>Lepidoptera</taxon>
        <taxon>Glossata</taxon>
        <taxon>Ditrysia</taxon>
        <taxon>Tortricoidea</taxon>
        <taxon>Tortricidae</taxon>
        <taxon>Tortricinae</taxon>
        <taxon>Choristoneura</taxon>
    </lineage>
</organism>
<accession>A0ACC0KPH7</accession>
<evidence type="ECO:0000313" key="1">
    <source>
        <dbReference type="EMBL" id="KAI8438249.1"/>
    </source>
</evidence>
<dbReference type="EMBL" id="CM046118">
    <property type="protein sequence ID" value="KAI8438249.1"/>
    <property type="molecule type" value="Genomic_DNA"/>
</dbReference>
<gene>
    <name evidence="1" type="ORF">MSG28_010853</name>
</gene>
<comment type="caution">
    <text evidence="1">The sequence shown here is derived from an EMBL/GenBank/DDBJ whole genome shotgun (WGS) entry which is preliminary data.</text>
</comment>
<evidence type="ECO:0000313" key="2">
    <source>
        <dbReference type="Proteomes" id="UP001064048"/>
    </source>
</evidence>
<reference evidence="1 2" key="1">
    <citation type="journal article" date="2022" name="Genome Biol. Evol.">
        <title>The Spruce Budworm Genome: Reconstructing the Evolutionary History of Antifreeze Proteins.</title>
        <authorList>
            <person name="Beliveau C."/>
            <person name="Gagne P."/>
            <person name="Picq S."/>
            <person name="Vernygora O."/>
            <person name="Keeling C.I."/>
            <person name="Pinkney K."/>
            <person name="Doucet D."/>
            <person name="Wen F."/>
            <person name="Johnston J.S."/>
            <person name="Maaroufi H."/>
            <person name="Boyle B."/>
            <person name="Laroche J."/>
            <person name="Dewar K."/>
            <person name="Juretic N."/>
            <person name="Blackburn G."/>
            <person name="Nisole A."/>
            <person name="Brunet B."/>
            <person name="Brandao M."/>
            <person name="Lumley L."/>
            <person name="Duan J."/>
            <person name="Quan G."/>
            <person name="Lucarotti C.J."/>
            <person name="Roe A.D."/>
            <person name="Sperling F.A.H."/>
            <person name="Levesque R.C."/>
            <person name="Cusson M."/>
        </authorList>
    </citation>
    <scope>NUCLEOTIDE SEQUENCE [LARGE SCALE GENOMIC DNA]</scope>
    <source>
        <strain evidence="1">Glfc:IPQL:Cfum</strain>
    </source>
</reference>
<sequence>MIVGGFDEVMRRNWNTGRIEMPSLSFDLTERHTIWSVSIGSLFYWIGNIAVNQLMMQRYLSLPDLKTSKRAVWWFLGGITLILLTCAYSGMLAFARYFDCDPLDSKLALAKDQILPLLVMDILGEWNGLVFVVERLGAVLQLTMSLSSASMGPLAGVFLMGIFFPFIDSTSALTGGVIGLSSAWWVAAQAQLAQARGALRFEEKPRFIHNCTYSISYFWYTAFGCIVTIIVACLVNIIPRDKKAKSSNELRLYAPFLRKWIAKKYQIKVSSTDVELNKR</sequence>